<proteinExistence type="predicted"/>
<keyword evidence="2" id="KW-1185">Reference proteome</keyword>
<protein>
    <submittedName>
        <fullName evidence="1">Uncharacterized protein</fullName>
    </submittedName>
</protein>
<accession>A0ACA9TGW5</accession>
<dbReference type="Proteomes" id="UP000836387">
    <property type="component" value="Unassembled WGS sequence"/>
</dbReference>
<sequence length="193" mass="21453">MGVDLTRRCGSHGYIVSDRLILGDVIHRFWLENQKAGSNGSVIRYLHVYCDTLEVFALSDDSISARVPQPIRWLRIFARSIIRRGSPVTEEGSPQWFVDLLPSSPGFALNPSSNCNLPSSNLGRVTILWNVADRPFKLFGHTLERSEATIGHDFTVSADGSAKLSAVTRICPGEFDTRHDIVDMLKNVKTIEA</sequence>
<reference evidence="1" key="2">
    <citation type="submission" date="2021-10" db="EMBL/GenBank/DDBJ databases">
        <authorList>
            <person name="Piombo E."/>
        </authorList>
    </citation>
    <scope>NUCLEOTIDE SEQUENCE</scope>
</reference>
<name>A0ACA9TGW5_BIOOC</name>
<reference evidence="1" key="1">
    <citation type="submission" date="2020-04" db="EMBL/GenBank/DDBJ databases">
        <authorList>
            <person name="Broberg M."/>
        </authorList>
    </citation>
    <scope>NUCLEOTIDE SEQUENCE</scope>
</reference>
<gene>
    <name evidence="1" type="ORF">CRV2_00010136</name>
</gene>
<organism evidence="1 2">
    <name type="scientific">Clonostachys rosea f. rosea IK726</name>
    <dbReference type="NCBI Taxonomy" id="1349383"/>
    <lineage>
        <taxon>Eukaryota</taxon>
        <taxon>Fungi</taxon>
        <taxon>Dikarya</taxon>
        <taxon>Ascomycota</taxon>
        <taxon>Pezizomycotina</taxon>
        <taxon>Sordariomycetes</taxon>
        <taxon>Hypocreomycetidae</taxon>
        <taxon>Hypocreales</taxon>
        <taxon>Bionectriaceae</taxon>
        <taxon>Clonostachys</taxon>
    </lineage>
</organism>
<evidence type="ECO:0000313" key="2">
    <source>
        <dbReference type="Proteomes" id="UP000836387"/>
    </source>
</evidence>
<evidence type="ECO:0000313" key="1">
    <source>
        <dbReference type="EMBL" id="CAG9939811.1"/>
    </source>
</evidence>
<dbReference type="EMBL" id="CADEHS020000004">
    <property type="protein sequence ID" value="CAG9939811.1"/>
    <property type="molecule type" value="Genomic_DNA"/>
</dbReference>
<comment type="caution">
    <text evidence="1">The sequence shown here is derived from an EMBL/GenBank/DDBJ whole genome shotgun (WGS) entry which is preliminary data.</text>
</comment>